<accession>A0AAV1Z0P7</accession>
<reference evidence="1 2" key="1">
    <citation type="submission" date="2024-04" db="EMBL/GenBank/DDBJ databases">
        <authorList>
            <person name="Rising A."/>
            <person name="Reimegard J."/>
            <person name="Sonavane S."/>
            <person name="Akerstrom W."/>
            <person name="Nylinder S."/>
            <person name="Hedman E."/>
            <person name="Kallberg Y."/>
        </authorList>
    </citation>
    <scope>NUCLEOTIDE SEQUENCE [LARGE SCALE GENOMIC DNA]</scope>
</reference>
<keyword evidence="2" id="KW-1185">Reference proteome</keyword>
<organism evidence="1 2">
    <name type="scientific">Larinioides sclopetarius</name>
    <dbReference type="NCBI Taxonomy" id="280406"/>
    <lineage>
        <taxon>Eukaryota</taxon>
        <taxon>Metazoa</taxon>
        <taxon>Ecdysozoa</taxon>
        <taxon>Arthropoda</taxon>
        <taxon>Chelicerata</taxon>
        <taxon>Arachnida</taxon>
        <taxon>Araneae</taxon>
        <taxon>Araneomorphae</taxon>
        <taxon>Entelegynae</taxon>
        <taxon>Araneoidea</taxon>
        <taxon>Araneidae</taxon>
        <taxon>Larinioides</taxon>
    </lineage>
</organism>
<protein>
    <submittedName>
        <fullName evidence="1">Uncharacterized protein</fullName>
    </submittedName>
</protein>
<gene>
    <name evidence="1" type="ORF">LARSCL_LOCUS1690</name>
</gene>
<sequence length="33" mass="3939">MNVVILNRDQRMRMTTELASPSQRSGFVWCYTF</sequence>
<dbReference type="Proteomes" id="UP001497382">
    <property type="component" value="Unassembled WGS sequence"/>
</dbReference>
<evidence type="ECO:0000313" key="2">
    <source>
        <dbReference type="Proteomes" id="UP001497382"/>
    </source>
</evidence>
<proteinExistence type="predicted"/>
<evidence type="ECO:0000313" key="1">
    <source>
        <dbReference type="EMBL" id="CAL1263834.1"/>
    </source>
</evidence>
<dbReference type="EMBL" id="CAXIEN010000010">
    <property type="protein sequence ID" value="CAL1263834.1"/>
    <property type="molecule type" value="Genomic_DNA"/>
</dbReference>
<name>A0AAV1Z0P7_9ARAC</name>
<comment type="caution">
    <text evidence="1">The sequence shown here is derived from an EMBL/GenBank/DDBJ whole genome shotgun (WGS) entry which is preliminary data.</text>
</comment>
<dbReference type="AlphaFoldDB" id="A0AAV1Z0P7"/>